<gene>
    <name evidence="3" type="ORF">EA462_14445</name>
</gene>
<dbReference type="InterPro" id="IPR002933">
    <property type="entry name" value="Peptidase_M20"/>
</dbReference>
<evidence type="ECO:0000259" key="2">
    <source>
        <dbReference type="Pfam" id="PF07687"/>
    </source>
</evidence>
<dbReference type="Pfam" id="PF01546">
    <property type="entry name" value="Peptidase_M20"/>
    <property type="match status" value="1"/>
</dbReference>
<dbReference type="NCBIfam" id="TIGR01879">
    <property type="entry name" value="hydantase"/>
    <property type="match status" value="1"/>
</dbReference>
<dbReference type="Gene3D" id="3.30.70.360">
    <property type="match status" value="1"/>
</dbReference>
<evidence type="ECO:0000256" key="1">
    <source>
        <dbReference type="ARBA" id="ARBA00022801"/>
    </source>
</evidence>
<dbReference type="PANTHER" id="PTHR32494:SF5">
    <property type="entry name" value="ALLANTOATE AMIDOHYDROLASE"/>
    <property type="match status" value="1"/>
</dbReference>
<dbReference type="SUPFAM" id="SSF53187">
    <property type="entry name" value="Zn-dependent exopeptidases"/>
    <property type="match status" value="1"/>
</dbReference>
<dbReference type="InterPro" id="IPR010158">
    <property type="entry name" value="Amidase_Cbmase"/>
</dbReference>
<dbReference type="CDD" id="cd03884">
    <property type="entry name" value="M20_bAS"/>
    <property type="match status" value="1"/>
</dbReference>
<keyword evidence="1 3" id="KW-0378">Hydrolase</keyword>
<comment type="caution">
    <text evidence="3">The sequence shown here is derived from an EMBL/GenBank/DDBJ whole genome shotgun (WGS) entry which is preliminary data.</text>
</comment>
<dbReference type="GO" id="GO:0016813">
    <property type="term" value="F:hydrolase activity, acting on carbon-nitrogen (but not peptide) bonds, in linear amidines"/>
    <property type="evidence" value="ECO:0007669"/>
    <property type="project" value="InterPro"/>
</dbReference>
<sequence>MAIDHERLRSDIEANARHGAIETDTGRGRTVLTGSDADKHVRERFIDRLEDAGLDHRIDRVGNIVGRWVPEGASEETPPVALGSHLDSVPSGGIFDGPLGVYSALEAVRSIQESDETPSRPLEVVCFTEEEGSQFGIGTLGSRVMTGRMSVESALELTNDGGETLEQRLERIGFAGTGDIDPATWHAWFEVHVEQDTRLESAGVPIGTVDSISGITNCAVTVTGEANHAGATSMDERRDALVAAAEFVVDVERIAEEIAAEHPSAVATVGRHDVEPNVRNIVPGGVTMQMDIRATESDVIDTLVDRYADRLDRLERRRPVETSIDRYRDTPPIGLSERCIDAINRGADRQGVDSMDLYSAAIHDTANVSTVTDAGMLFAPSRDGISHSPQEWTEWEDCATSAGVLAAAALEVT</sequence>
<dbReference type="InterPro" id="IPR036264">
    <property type="entry name" value="Bact_exopeptidase_dim_dom"/>
</dbReference>
<dbReference type="Proteomes" id="UP000273828">
    <property type="component" value="Unassembled WGS sequence"/>
</dbReference>
<dbReference type="PANTHER" id="PTHR32494">
    <property type="entry name" value="ALLANTOATE DEIMINASE-RELATED"/>
    <property type="match status" value="1"/>
</dbReference>
<protein>
    <submittedName>
        <fullName evidence="3">Zn-dependent hydrolase</fullName>
    </submittedName>
</protein>
<dbReference type="RefSeq" id="WP_124179295.1">
    <property type="nucleotide sequence ID" value="NZ_REFY01000005.1"/>
</dbReference>
<keyword evidence="4" id="KW-1185">Reference proteome</keyword>
<dbReference type="Gene3D" id="3.40.630.10">
    <property type="entry name" value="Zn peptidases"/>
    <property type="match status" value="1"/>
</dbReference>
<proteinExistence type="predicted"/>
<evidence type="ECO:0000313" key="3">
    <source>
        <dbReference type="EMBL" id="RQG88107.1"/>
    </source>
</evidence>
<dbReference type="PIRSF" id="PIRSF001235">
    <property type="entry name" value="Amidase_carbamoylase"/>
    <property type="match status" value="1"/>
</dbReference>
<dbReference type="Pfam" id="PF07687">
    <property type="entry name" value="M20_dimer"/>
    <property type="match status" value="1"/>
</dbReference>
<evidence type="ECO:0000313" key="4">
    <source>
        <dbReference type="Proteomes" id="UP000273828"/>
    </source>
</evidence>
<dbReference type="AlphaFoldDB" id="A0A3N6LPA3"/>
<dbReference type="EMBL" id="REFY01000005">
    <property type="protein sequence ID" value="RQG88107.1"/>
    <property type="molecule type" value="Genomic_DNA"/>
</dbReference>
<dbReference type="InterPro" id="IPR011650">
    <property type="entry name" value="Peptidase_M20_dimer"/>
</dbReference>
<dbReference type="SUPFAM" id="SSF55031">
    <property type="entry name" value="Bacterial exopeptidase dimerisation domain"/>
    <property type="match status" value="1"/>
</dbReference>
<name>A0A3N6LPA3_9EURY</name>
<feature type="domain" description="Peptidase M20 dimerisation" evidence="2">
    <location>
        <begin position="213"/>
        <end position="315"/>
    </location>
</feature>
<reference evidence="3 4" key="1">
    <citation type="submission" date="2018-10" db="EMBL/GenBank/DDBJ databases">
        <title>Natrarchaeobius chitinivorans gen. nov., sp. nov., and Natrarchaeobius haloalkaliphilus sp. nov., alkaliphilic, chitin-utilizing haloarchaea from hypersaline alkaline lakes.</title>
        <authorList>
            <person name="Sorokin D.Y."/>
            <person name="Elcheninov A.G."/>
            <person name="Kostrikina N.A."/>
            <person name="Bale N.J."/>
            <person name="Sinninghe Damste J.S."/>
            <person name="Khijniak T.V."/>
            <person name="Kublanov I.V."/>
            <person name="Toshchakov S.V."/>
        </authorList>
    </citation>
    <scope>NUCLEOTIDE SEQUENCE [LARGE SCALE GENOMIC DNA]</scope>
    <source>
        <strain evidence="3 4">AArcht-Sl</strain>
    </source>
</reference>
<accession>A0A3N6LPA3</accession>
<organism evidence="3 4">
    <name type="scientific">Natrarchaeobius halalkaliphilus</name>
    <dbReference type="NCBI Taxonomy" id="1679091"/>
    <lineage>
        <taxon>Archaea</taxon>
        <taxon>Methanobacteriati</taxon>
        <taxon>Methanobacteriota</taxon>
        <taxon>Stenosarchaea group</taxon>
        <taxon>Halobacteria</taxon>
        <taxon>Halobacteriales</taxon>
        <taxon>Natrialbaceae</taxon>
        <taxon>Natrarchaeobius</taxon>
    </lineage>
</organism>